<protein>
    <submittedName>
        <fullName evidence="7">Carbohydrate kinase</fullName>
    </submittedName>
</protein>
<evidence type="ECO:0000256" key="4">
    <source>
        <dbReference type="ARBA" id="ARBA00022777"/>
    </source>
</evidence>
<dbReference type="Gene3D" id="3.30.420.40">
    <property type="match status" value="2"/>
</dbReference>
<dbReference type="GO" id="GO:0042732">
    <property type="term" value="P:D-xylose metabolic process"/>
    <property type="evidence" value="ECO:0007669"/>
    <property type="project" value="UniProtKB-KW"/>
</dbReference>
<keyword evidence="3" id="KW-0808">Transferase</keyword>
<dbReference type="Pfam" id="PF00370">
    <property type="entry name" value="FGGY_N"/>
    <property type="match status" value="1"/>
</dbReference>
<evidence type="ECO:0000256" key="3">
    <source>
        <dbReference type="ARBA" id="ARBA00022679"/>
    </source>
</evidence>
<dbReference type="InterPro" id="IPR018485">
    <property type="entry name" value="FGGY_C"/>
</dbReference>
<keyword evidence="2" id="KW-0119">Carbohydrate metabolism</keyword>
<dbReference type="AlphaFoldDB" id="A0A345XQV1"/>
<keyword evidence="2" id="KW-0859">Xylose metabolism</keyword>
<gene>
    <name evidence="7" type="ORF">DVA86_16480</name>
</gene>
<evidence type="ECO:0000256" key="1">
    <source>
        <dbReference type="ARBA" id="ARBA00009156"/>
    </source>
</evidence>
<dbReference type="GO" id="GO:0016301">
    <property type="term" value="F:kinase activity"/>
    <property type="evidence" value="ECO:0007669"/>
    <property type="project" value="UniProtKB-KW"/>
</dbReference>
<dbReference type="InterPro" id="IPR043129">
    <property type="entry name" value="ATPase_NBD"/>
</dbReference>
<feature type="domain" description="Carbohydrate kinase FGGY C-terminal" evidence="6">
    <location>
        <begin position="304"/>
        <end position="437"/>
    </location>
</feature>
<dbReference type="InterPro" id="IPR018484">
    <property type="entry name" value="FGGY_N"/>
</dbReference>
<evidence type="ECO:0000259" key="5">
    <source>
        <dbReference type="Pfam" id="PF00370"/>
    </source>
</evidence>
<dbReference type="RefSeq" id="WP_208879223.1">
    <property type="nucleotide sequence ID" value="NZ_CP031320.1"/>
</dbReference>
<name>A0A345XQV1_9ACTN</name>
<evidence type="ECO:0000313" key="7">
    <source>
        <dbReference type="EMBL" id="AXK34017.1"/>
    </source>
</evidence>
<dbReference type="SUPFAM" id="SSF53067">
    <property type="entry name" value="Actin-like ATPase domain"/>
    <property type="match status" value="2"/>
</dbReference>
<accession>A0A345XQV1</accession>
<feature type="domain" description="Carbohydrate kinase FGGY N-terminal" evidence="5">
    <location>
        <begin position="1"/>
        <end position="242"/>
    </location>
</feature>
<organism evidence="7 8">
    <name type="scientific">Streptomyces armeniacus</name>
    <dbReference type="NCBI Taxonomy" id="83291"/>
    <lineage>
        <taxon>Bacteria</taxon>
        <taxon>Bacillati</taxon>
        <taxon>Actinomycetota</taxon>
        <taxon>Actinomycetes</taxon>
        <taxon>Kitasatosporales</taxon>
        <taxon>Streptomycetaceae</taxon>
        <taxon>Streptomyces</taxon>
    </lineage>
</organism>
<sequence>MIIGVDVGTTLTKAAVFDPAGRALIEADAPSHLRHPGDARVEQDLDEVVATVATVVREVRAGLGGEVTAVALTGQGDGLWLRDAEGRAVRPPVSWLDGRASGLVSEWYADGTAAEVHRLTGQAIFPGSPAPLLATLQREEPAALERAAVAGYCVDAVAQRLTGEITVDASDASLPFLDVRTRTYREDALDACGVKGLRHLLAEPAPPGRLLALDKRGADLLGLPAGTPVSAGPFDLPASLLGSGLTEPGDGLLTVGTTLACQVLSERADIGTDPDAEPAGMWLCTPDPGTYSRAMPAMVGTAGLDWLLRLLHLGIDDVAELLRLSPPGARGVSALPFLAESGERAPFVDPRARGQLTGVSLSTERADVVRAVCESIAYAARHCLEAAGLTGQLAICGGGSRSDAWTQVFADALGRPILLPSDHAIGARGAAAAAARALDRPVDTRDWLDHARTVRPRPEHRAGFEEGYARYLAHLRSARQLWSGGGTA</sequence>
<comment type="similarity">
    <text evidence="1">Belongs to the FGGY kinase family.</text>
</comment>
<dbReference type="EMBL" id="CP031320">
    <property type="protein sequence ID" value="AXK34017.1"/>
    <property type="molecule type" value="Genomic_DNA"/>
</dbReference>
<evidence type="ECO:0000256" key="2">
    <source>
        <dbReference type="ARBA" id="ARBA00022629"/>
    </source>
</evidence>
<evidence type="ECO:0000313" key="8">
    <source>
        <dbReference type="Proteomes" id="UP000254425"/>
    </source>
</evidence>
<dbReference type="Pfam" id="PF02782">
    <property type="entry name" value="FGGY_C"/>
    <property type="match status" value="1"/>
</dbReference>
<dbReference type="PANTHER" id="PTHR43095:SF5">
    <property type="entry name" value="XYLULOSE KINASE"/>
    <property type="match status" value="1"/>
</dbReference>
<reference evidence="7 8" key="1">
    <citation type="submission" date="2018-07" db="EMBL/GenBank/DDBJ databases">
        <title>Draft genome of the type strain Streptomyces armeniacus ATCC 15676.</title>
        <authorList>
            <person name="Labana P."/>
            <person name="Gosse J.T."/>
            <person name="Boddy C.N."/>
        </authorList>
    </citation>
    <scope>NUCLEOTIDE SEQUENCE [LARGE SCALE GENOMIC DNA]</scope>
    <source>
        <strain evidence="7 8">ATCC 15676</strain>
    </source>
</reference>
<dbReference type="InterPro" id="IPR000577">
    <property type="entry name" value="Carb_kinase_FGGY"/>
</dbReference>
<keyword evidence="8" id="KW-1185">Reference proteome</keyword>
<dbReference type="PIRSF" id="PIRSF000538">
    <property type="entry name" value="GlpK"/>
    <property type="match status" value="1"/>
</dbReference>
<evidence type="ECO:0000259" key="6">
    <source>
        <dbReference type="Pfam" id="PF02782"/>
    </source>
</evidence>
<dbReference type="PANTHER" id="PTHR43095">
    <property type="entry name" value="SUGAR KINASE"/>
    <property type="match status" value="1"/>
</dbReference>
<keyword evidence="4 7" id="KW-0418">Kinase</keyword>
<dbReference type="KEGG" id="sarm:DVA86_16480"/>
<dbReference type="Proteomes" id="UP000254425">
    <property type="component" value="Chromosome"/>
</dbReference>
<dbReference type="InterPro" id="IPR050406">
    <property type="entry name" value="FGGY_Carb_Kinase"/>
</dbReference>
<proteinExistence type="inferred from homology"/>